<dbReference type="Proteomes" id="UP000261948">
    <property type="component" value="Unassembled WGS sequence"/>
</dbReference>
<reference evidence="1 2" key="1">
    <citation type="submission" date="2018-08" db="EMBL/GenBank/DDBJ databases">
        <title>Comamonas testosteroni strain SWCO2.</title>
        <authorList>
            <person name="Jiang N."/>
            <person name="Zhang X.Z."/>
        </authorList>
    </citation>
    <scope>NUCLEOTIDE SEQUENCE [LARGE SCALE GENOMIC DNA]</scope>
    <source>
        <strain evidence="1 2">SWCO2</strain>
    </source>
</reference>
<dbReference type="InterPro" id="IPR009097">
    <property type="entry name" value="Cyclic_Pdiesterase"/>
</dbReference>
<keyword evidence="2" id="KW-1185">Reference proteome</keyword>
<accession>A0A373FNX6</accession>
<evidence type="ECO:0000313" key="2">
    <source>
        <dbReference type="Proteomes" id="UP000261948"/>
    </source>
</evidence>
<organism evidence="1 2">
    <name type="scientific">Comamonas testosteroni</name>
    <name type="common">Pseudomonas testosteroni</name>
    <dbReference type="NCBI Taxonomy" id="285"/>
    <lineage>
        <taxon>Bacteria</taxon>
        <taxon>Pseudomonadati</taxon>
        <taxon>Pseudomonadota</taxon>
        <taxon>Betaproteobacteria</taxon>
        <taxon>Burkholderiales</taxon>
        <taxon>Comamonadaceae</taxon>
        <taxon>Comamonas</taxon>
    </lineage>
</organism>
<sequence>MHESDELSLPCDDRDFAEWHRGCPWCAVWVVMLEDAALEQALEQGRQRLGNVLLPRYARQPHITVAYRGLCAVGDDHAAVEFGLQALRQDIALLRQQSLAAFALQLQGVGSFTSVPYLAVKEGGASLAALHTALVPQEPAPDWRYVPHVTLGHYAVQMPLSQALQKLEDVGQSLPPLQVRELALVRYATADIAGPLVLEGQFDLTTGRYSAAPGALWKV</sequence>
<gene>
    <name evidence="1" type="ORF">DZC30_07600</name>
</gene>
<dbReference type="SUPFAM" id="SSF55144">
    <property type="entry name" value="LigT-like"/>
    <property type="match status" value="1"/>
</dbReference>
<keyword evidence="1" id="KW-0436">Ligase</keyword>
<protein>
    <submittedName>
        <fullName evidence="1">2'-5' RNA ligase family protein</fullName>
    </submittedName>
</protein>
<dbReference type="GO" id="GO:0016874">
    <property type="term" value="F:ligase activity"/>
    <property type="evidence" value="ECO:0007669"/>
    <property type="project" value="UniProtKB-KW"/>
</dbReference>
<dbReference type="AlphaFoldDB" id="A0A373FNX6"/>
<evidence type="ECO:0000313" key="1">
    <source>
        <dbReference type="EMBL" id="RGE45843.1"/>
    </source>
</evidence>
<dbReference type="Pfam" id="PF13563">
    <property type="entry name" value="2_5_RNA_ligase2"/>
    <property type="match status" value="1"/>
</dbReference>
<dbReference type="EMBL" id="QURR01000007">
    <property type="protein sequence ID" value="RGE45843.1"/>
    <property type="molecule type" value="Genomic_DNA"/>
</dbReference>
<comment type="caution">
    <text evidence="1">The sequence shown here is derived from an EMBL/GenBank/DDBJ whole genome shotgun (WGS) entry which is preliminary data.</text>
</comment>
<dbReference type="OrthoDB" id="5540889at2"/>
<proteinExistence type="predicted"/>
<name>A0A373FNX6_COMTE</name>
<dbReference type="Gene3D" id="3.90.1140.10">
    <property type="entry name" value="Cyclic phosphodiesterase"/>
    <property type="match status" value="1"/>
</dbReference>